<accession>A0A4Y2MN70</accession>
<evidence type="ECO:0000313" key="1">
    <source>
        <dbReference type="EMBL" id="GBN27267.1"/>
    </source>
</evidence>
<evidence type="ECO:0000313" key="2">
    <source>
        <dbReference type="Proteomes" id="UP000499080"/>
    </source>
</evidence>
<proteinExistence type="predicted"/>
<name>A0A4Y2MN70_ARAVE</name>
<comment type="caution">
    <text evidence="1">The sequence shown here is derived from an EMBL/GenBank/DDBJ whole genome shotgun (WGS) entry which is preliminary data.</text>
</comment>
<dbReference type="EMBL" id="BGPR01007495">
    <property type="protein sequence ID" value="GBN27267.1"/>
    <property type="molecule type" value="Genomic_DNA"/>
</dbReference>
<gene>
    <name evidence="1" type="ORF">AVEN_64245_1</name>
</gene>
<keyword evidence="2" id="KW-1185">Reference proteome</keyword>
<organism evidence="1 2">
    <name type="scientific">Araneus ventricosus</name>
    <name type="common">Orbweaver spider</name>
    <name type="synonym">Epeira ventricosa</name>
    <dbReference type="NCBI Taxonomy" id="182803"/>
    <lineage>
        <taxon>Eukaryota</taxon>
        <taxon>Metazoa</taxon>
        <taxon>Ecdysozoa</taxon>
        <taxon>Arthropoda</taxon>
        <taxon>Chelicerata</taxon>
        <taxon>Arachnida</taxon>
        <taxon>Araneae</taxon>
        <taxon>Araneomorphae</taxon>
        <taxon>Entelegynae</taxon>
        <taxon>Araneoidea</taxon>
        <taxon>Araneidae</taxon>
        <taxon>Araneus</taxon>
    </lineage>
</organism>
<dbReference type="AlphaFoldDB" id="A0A4Y2MN70"/>
<protein>
    <submittedName>
        <fullName evidence="1">Uncharacterized protein</fullName>
    </submittedName>
</protein>
<reference evidence="1 2" key="1">
    <citation type="journal article" date="2019" name="Sci. Rep.">
        <title>Orb-weaving spider Araneus ventricosus genome elucidates the spidroin gene catalogue.</title>
        <authorList>
            <person name="Kono N."/>
            <person name="Nakamura H."/>
            <person name="Ohtoshi R."/>
            <person name="Moran D.A.P."/>
            <person name="Shinohara A."/>
            <person name="Yoshida Y."/>
            <person name="Fujiwara M."/>
            <person name="Mori M."/>
            <person name="Tomita M."/>
            <person name="Arakawa K."/>
        </authorList>
    </citation>
    <scope>NUCLEOTIDE SEQUENCE [LARGE SCALE GENOMIC DNA]</scope>
</reference>
<dbReference type="Proteomes" id="UP000499080">
    <property type="component" value="Unassembled WGS sequence"/>
</dbReference>
<sequence>MFGLNDQFLRDFQERRKMCLRFDKSRGASGKKLIDRISRERNAEYIFFDRPQFQLLKILWVAVSSTVGLRVERHHLQGSYLQNVVLVNQTDENRSELSLGCKVDAVALTSQTFYLFSPLKQHLAGKHFSDDDGVQHEVLLWMRQQPKVLYAAGIVALIKR</sequence>
<dbReference type="OrthoDB" id="6470724at2759"/>